<dbReference type="RefSeq" id="WP_260748483.1">
    <property type="nucleotide sequence ID" value="NZ_CP092109.1"/>
</dbReference>
<reference evidence="3" key="1">
    <citation type="journal article" date="2022" name="Environ. Microbiol.">
        <title>Geoalkalibacter halelectricus SAP #1 sp. nov. possessing extracellular electron transfer and mineral#reducing capabilities from a haloalkaline environment.</title>
        <authorList>
            <person name="Yadav S."/>
            <person name="Singh R."/>
            <person name="Sundharam S.S."/>
            <person name="Chaudhary S."/>
            <person name="Krishnamurthi S."/>
            <person name="Patil S.A."/>
        </authorList>
    </citation>
    <scope>NUCLEOTIDE SEQUENCE</scope>
    <source>
        <strain evidence="3">SAP-1</strain>
    </source>
</reference>
<keyword evidence="4" id="KW-1185">Reference proteome</keyword>
<evidence type="ECO:0000259" key="2">
    <source>
        <dbReference type="Pfam" id="PF05618"/>
    </source>
</evidence>
<keyword evidence="3" id="KW-0645">Protease</keyword>
<evidence type="ECO:0000313" key="3">
    <source>
        <dbReference type="EMBL" id="UWZ80126.1"/>
    </source>
</evidence>
<gene>
    <name evidence="3" type="ORF">L9S41_01720</name>
</gene>
<dbReference type="InterPro" id="IPR008503">
    <property type="entry name" value="Asp_endopeptidase"/>
</dbReference>
<name>A0ABY5ZN16_9BACT</name>
<dbReference type="GO" id="GO:0008233">
    <property type="term" value="F:peptidase activity"/>
    <property type="evidence" value="ECO:0007669"/>
    <property type="project" value="UniProtKB-KW"/>
</dbReference>
<feature type="domain" description="Retropepsin-like aspartic endopeptidase" evidence="2">
    <location>
        <begin position="96"/>
        <end position="230"/>
    </location>
</feature>
<dbReference type="GO" id="GO:0006508">
    <property type="term" value="P:proteolysis"/>
    <property type="evidence" value="ECO:0007669"/>
    <property type="project" value="UniProtKB-KW"/>
</dbReference>
<dbReference type="PANTHER" id="PTHR38037">
    <property type="entry name" value="ZN_PROTEASE DOMAIN-CONTAINING PROTEIN"/>
    <property type="match status" value="1"/>
</dbReference>
<accession>A0ABY5ZN16</accession>
<dbReference type="InterPro" id="IPR021109">
    <property type="entry name" value="Peptidase_aspartic_dom_sf"/>
</dbReference>
<sequence>MPPHHLVQKDQLEALDRQVQAQSRYLAALMLEASNSVQAMHGVQEEIGLLRLEVRELADRPPPPVAPPAAAPTPSPPAQEPLRSRSPEVVFEGKKVVGAVEKVYLAPPNILLPARIDTGAATSSLDARDLRDFERDGAPWVRFHIVDPETGDEVEVERKVVRHVRIISAAAEESERRPVIELHVILGGISRTAQFTLSDRSSLEFPLLIGRNILQDLILVDVGREYIAPPQVPDSKSP</sequence>
<dbReference type="Proteomes" id="UP001060414">
    <property type="component" value="Chromosome"/>
</dbReference>
<dbReference type="SUPFAM" id="SSF50630">
    <property type="entry name" value="Acid proteases"/>
    <property type="match status" value="1"/>
</dbReference>
<dbReference type="PANTHER" id="PTHR38037:SF2">
    <property type="entry name" value="ATP-DEPENDENT ZINC PROTEASE DOMAIN-CONTAINING PROTEIN-RELATED"/>
    <property type="match status" value="1"/>
</dbReference>
<proteinExistence type="predicted"/>
<keyword evidence="3" id="KW-0378">Hydrolase</keyword>
<dbReference type="EMBL" id="CP092109">
    <property type="protein sequence ID" value="UWZ80126.1"/>
    <property type="molecule type" value="Genomic_DNA"/>
</dbReference>
<dbReference type="Gene3D" id="2.40.70.10">
    <property type="entry name" value="Acid Proteases"/>
    <property type="match status" value="1"/>
</dbReference>
<feature type="compositionally biased region" description="Pro residues" evidence="1">
    <location>
        <begin position="60"/>
        <end position="79"/>
    </location>
</feature>
<dbReference type="Pfam" id="PF05618">
    <property type="entry name" value="Zn_protease"/>
    <property type="match status" value="1"/>
</dbReference>
<evidence type="ECO:0000313" key="4">
    <source>
        <dbReference type="Proteomes" id="UP001060414"/>
    </source>
</evidence>
<organism evidence="3 4">
    <name type="scientific">Geoalkalibacter halelectricus</name>
    <dbReference type="NCBI Taxonomy" id="2847045"/>
    <lineage>
        <taxon>Bacteria</taxon>
        <taxon>Pseudomonadati</taxon>
        <taxon>Thermodesulfobacteriota</taxon>
        <taxon>Desulfuromonadia</taxon>
        <taxon>Desulfuromonadales</taxon>
        <taxon>Geoalkalibacteraceae</taxon>
        <taxon>Geoalkalibacter</taxon>
    </lineage>
</organism>
<evidence type="ECO:0000256" key="1">
    <source>
        <dbReference type="SAM" id="MobiDB-lite"/>
    </source>
</evidence>
<feature type="region of interest" description="Disordered" evidence="1">
    <location>
        <begin position="59"/>
        <end position="86"/>
    </location>
</feature>
<protein>
    <submittedName>
        <fullName evidence="3">ATP-dependent zinc protease</fullName>
    </submittedName>
</protein>